<feature type="signal peptide" evidence="7">
    <location>
        <begin position="1"/>
        <end position="27"/>
    </location>
</feature>
<feature type="chain" id="PRO_5019218616" evidence="7">
    <location>
        <begin position="28"/>
        <end position="354"/>
    </location>
</feature>
<name>A0A426DKG9_9FIRM</name>
<proteinExistence type="inferred from homology"/>
<dbReference type="InterPro" id="IPR003760">
    <property type="entry name" value="PnrA-like"/>
</dbReference>
<dbReference type="PROSITE" id="PS51257">
    <property type="entry name" value="PROKAR_LIPOPROTEIN"/>
    <property type="match status" value="1"/>
</dbReference>
<dbReference type="AlphaFoldDB" id="A0A426DKG9"/>
<comment type="subcellular location">
    <subcellularLocation>
        <location evidence="1">Cell membrane</location>
        <topology evidence="1">Lipid-anchor</topology>
    </subcellularLocation>
</comment>
<reference evidence="9" key="1">
    <citation type="submission" date="2018-10" db="EMBL/GenBank/DDBJ databases">
        <title>Schaedlerella arabinophila gen. nov. sp. nov., isolated from the mouse intestinal tract and comparative analysis with the genome of the closely related altered Schaedler flora strain ASF502.</title>
        <authorList>
            <person name="Miyake S."/>
            <person name="Soh M."/>
            <person name="Seedorf H."/>
        </authorList>
    </citation>
    <scope>NUCLEOTIDE SEQUENCE [LARGE SCALE GENOMIC DNA]</scope>
    <source>
        <strain evidence="9">DSM 106076</strain>
    </source>
</reference>
<evidence type="ECO:0000256" key="5">
    <source>
        <dbReference type="ARBA" id="ARBA00023136"/>
    </source>
</evidence>
<evidence type="ECO:0000256" key="7">
    <source>
        <dbReference type="SAM" id="SignalP"/>
    </source>
</evidence>
<evidence type="ECO:0000256" key="3">
    <source>
        <dbReference type="ARBA" id="ARBA00022475"/>
    </source>
</evidence>
<dbReference type="Gene3D" id="3.40.50.2300">
    <property type="match status" value="2"/>
</dbReference>
<keyword evidence="5" id="KW-0472">Membrane</keyword>
<sequence length="354" mass="37935">MKNRAMKMMCMLLAAGLLAGCAGKAGGEDKKEKNAGAAAQFGFITGTGGLGDKNMNDASYEGIKALESDNVKINVVEPEEKSDYENMQRLFADTGEYNGIFCISFEQTDALSKVSAEFPQQRFVLVDSEVEADNVTNVLFRPEETGFQLGVLAGLLEKENALPLLNEEQRIGFVGGSDSPIINQFAAGYKAGILLVNPEAAVDIAYVGSFSDPSKATEIANGLYENGCDIVFACAGGSGLGVFTSAEKMNGYAFGIEVNQNDNAPDHIIASGLRLWNAVMSDVGKKLIAGELESGTLTYGLAEETLEIGYEGSNVEVSDSLKAEVDTYMEKVVSEEYKLPANLDDVEQFLEEHK</sequence>
<organism evidence="9 10">
    <name type="scientific">Schaedlerella arabinosiphila</name>
    <dbReference type="NCBI Taxonomy" id="2044587"/>
    <lineage>
        <taxon>Bacteria</taxon>
        <taxon>Bacillati</taxon>
        <taxon>Bacillota</taxon>
        <taxon>Clostridia</taxon>
        <taxon>Lachnospirales</taxon>
        <taxon>Lachnospiraceae</taxon>
        <taxon>Schaedlerella</taxon>
    </lineage>
</organism>
<evidence type="ECO:0000256" key="2">
    <source>
        <dbReference type="ARBA" id="ARBA00008610"/>
    </source>
</evidence>
<keyword evidence="6" id="KW-0449">Lipoprotein</keyword>
<dbReference type="RefSeq" id="WP_125128635.1">
    <property type="nucleotide sequence ID" value="NZ_RHJS01000002.1"/>
</dbReference>
<dbReference type="PANTHER" id="PTHR34296:SF2">
    <property type="entry name" value="ABC TRANSPORTER GUANOSINE-BINDING PROTEIN NUPN"/>
    <property type="match status" value="1"/>
</dbReference>
<dbReference type="SUPFAM" id="SSF53822">
    <property type="entry name" value="Periplasmic binding protein-like I"/>
    <property type="match status" value="1"/>
</dbReference>
<dbReference type="InterPro" id="IPR028082">
    <property type="entry name" value="Peripla_BP_I"/>
</dbReference>
<feature type="domain" description="ABC transporter substrate-binding protein PnrA-like" evidence="8">
    <location>
        <begin position="47"/>
        <end position="336"/>
    </location>
</feature>
<dbReference type="EMBL" id="RHJS01000002">
    <property type="protein sequence ID" value="RRK33370.1"/>
    <property type="molecule type" value="Genomic_DNA"/>
</dbReference>
<dbReference type="InterPro" id="IPR050957">
    <property type="entry name" value="BMP_lipoprotein"/>
</dbReference>
<dbReference type="PANTHER" id="PTHR34296">
    <property type="entry name" value="TRANSCRIPTIONAL ACTIVATOR PROTEIN MED"/>
    <property type="match status" value="1"/>
</dbReference>
<evidence type="ECO:0000256" key="1">
    <source>
        <dbReference type="ARBA" id="ARBA00004193"/>
    </source>
</evidence>
<comment type="similarity">
    <text evidence="2">Belongs to the BMP lipoprotein family.</text>
</comment>
<evidence type="ECO:0000313" key="9">
    <source>
        <dbReference type="EMBL" id="RRK33370.1"/>
    </source>
</evidence>
<comment type="caution">
    <text evidence="9">The sequence shown here is derived from an EMBL/GenBank/DDBJ whole genome shotgun (WGS) entry which is preliminary data.</text>
</comment>
<keyword evidence="3" id="KW-1003">Cell membrane</keyword>
<gene>
    <name evidence="9" type="ORF">EBB54_19995</name>
</gene>
<evidence type="ECO:0000256" key="4">
    <source>
        <dbReference type="ARBA" id="ARBA00022729"/>
    </source>
</evidence>
<dbReference type="Proteomes" id="UP000274920">
    <property type="component" value="Unassembled WGS sequence"/>
</dbReference>
<keyword evidence="10" id="KW-1185">Reference proteome</keyword>
<evidence type="ECO:0000313" key="10">
    <source>
        <dbReference type="Proteomes" id="UP000274920"/>
    </source>
</evidence>
<evidence type="ECO:0000259" key="8">
    <source>
        <dbReference type="Pfam" id="PF02608"/>
    </source>
</evidence>
<protein>
    <submittedName>
        <fullName evidence="9">BMP family ABC transporter substrate-binding protein</fullName>
    </submittedName>
</protein>
<dbReference type="GO" id="GO:0005886">
    <property type="term" value="C:plasma membrane"/>
    <property type="evidence" value="ECO:0007669"/>
    <property type="project" value="UniProtKB-SubCell"/>
</dbReference>
<evidence type="ECO:0000256" key="6">
    <source>
        <dbReference type="ARBA" id="ARBA00023288"/>
    </source>
</evidence>
<dbReference type="Pfam" id="PF02608">
    <property type="entry name" value="Bmp"/>
    <property type="match status" value="1"/>
</dbReference>
<accession>A0A426DKG9</accession>
<keyword evidence="4 7" id="KW-0732">Signal</keyword>